<evidence type="ECO:0000313" key="1">
    <source>
        <dbReference type="EMBL" id="JAD76606.1"/>
    </source>
</evidence>
<protein>
    <submittedName>
        <fullName evidence="1">Uncharacterized protein</fullName>
    </submittedName>
</protein>
<organism evidence="1">
    <name type="scientific">Arundo donax</name>
    <name type="common">Giant reed</name>
    <name type="synonym">Donax arundinaceus</name>
    <dbReference type="NCBI Taxonomy" id="35708"/>
    <lineage>
        <taxon>Eukaryota</taxon>
        <taxon>Viridiplantae</taxon>
        <taxon>Streptophyta</taxon>
        <taxon>Embryophyta</taxon>
        <taxon>Tracheophyta</taxon>
        <taxon>Spermatophyta</taxon>
        <taxon>Magnoliopsida</taxon>
        <taxon>Liliopsida</taxon>
        <taxon>Poales</taxon>
        <taxon>Poaceae</taxon>
        <taxon>PACMAD clade</taxon>
        <taxon>Arundinoideae</taxon>
        <taxon>Arundineae</taxon>
        <taxon>Arundo</taxon>
    </lineage>
</organism>
<reference evidence="1" key="2">
    <citation type="journal article" date="2015" name="Data Brief">
        <title>Shoot transcriptome of the giant reed, Arundo donax.</title>
        <authorList>
            <person name="Barrero R.A."/>
            <person name="Guerrero F.D."/>
            <person name="Moolhuijzen P."/>
            <person name="Goolsby J.A."/>
            <person name="Tidwell J."/>
            <person name="Bellgard S.E."/>
            <person name="Bellgard M.I."/>
        </authorList>
    </citation>
    <scope>NUCLEOTIDE SEQUENCE</scope>
    <source>
        <tissue evidence="1">Shoot tissue taken approximately 20 cm above the soil surface</tissue>
    </source>
</reference>
<proteinExistence type="predicted"/>
<dbReference type="AlphaFoldDB" id="A0A0A9CM35"/>
<sequence>MKVGVAYPDTVTASSSLRRVLLPPCRFQDDVVSLSPLGLTRIFKGSNADGKNMSKFYIQSWLCIHLFLMKELLMLWIKGFQSRRILLLSEILLFAPSRDICI</sequence>
<dbReference type="EMBL" id="GBRH01221289">
    <property type="protein sequence ID" value="JAD76606.1"/>
    <property type="molecule type" value="Transcribed_RNA"/>
</dbReference>
<reference evidence="1" key="1">
    <citation type="submission" date="2014-09" db="EMBL/GenBank/DDBJ databases">
        <authorList>
            <person name="Magalhaes I.L.F."/>
            <person name="Oliveira U."/>
            <person name="Santos F.R."/>
            <person name="Vidigal T.H.D.A."/>
            <person name="Brescovit A.D."/>
            <person name="Santos A.J."/>
        </authorList>
    </citation>
    <scope>NUCLEOTIDE SEQUENCE</scope>
    <source>
        <tissue evidence="1">Shoot tissue taken approximately 20 cm above the soil surface</tissue>
    </source>
</reference>
<accession>A0A0A9CM35</accession>
<name>A0A0A9CM35_ARUDO</name>